<dbReference type="Pfam" id="PF13671">
    <property type="entry name" value="AAA_33"/>
    <property type="match status" value="1"/>
</dbReference>
<dbReference type="Gene3D" id="3.40.50.300">
    <property type="entry name" value="P-loop containing nucleotide triphosphate hydrolases"/>
    <property type="match status" value="1"/>
</dbReference>
<dbReference type="AlphaFoldDB" id="A0ABD5WG88"/>
<keyword evidence="2" id="KW-1185">Reference proteome</keyword>
<reference evidence="1 2" key="1">
    <citation type="journal article" date="2019" name="Int. J. Syst. Evol. Microbiol.">
        <title>The Global Catalogue of Microorganisms (GCM) 10K type strain sequencing project: providing services to taxonomists for standard genome sequencing and annotation.</title>
        <authorList>
            <consortium name="The Broad Institute Genomics Platform"/>
            <consortium name="The Broad Institute Genome Sequencing Center for Infectious Disease"/>
            <person name="Wu L."/>
            <person name="Ma J."/>
        </authorList>
    </citation>
    <scope>NUCLEOTIDE SEQUENCE [LARGE SCALE GENOMIC DNA]</scope>
    <source>
        <strain evidence="1 2">DT31</strain>
    </source>
</reference>
<proteinExistence type="predicted"/>
<dbReference type="RefSeq" id="WP_284030437.1">
    <property type="nucleotide sequence ID" value="NZ_CP126154.1"/>
</dbReference>
<dbReference type="Proteomes" id="UP001596461">
    <property type="component" value="Unassembled WGS sequence"/>
</dbReference>
<dbReference type="SUPFAM" id="SSF52540">
    <property type="entry name" value="P-loop containing nucleoside triphosphate hydrolases"/>
    <property type="match status" value="1"/>
</dbReference>
<dbReference type="GeneID" id="81125270"/>
<organism evidence="1 2">
    <name type="scientific">Halobaculum lipolyticum</name>
    <dbReference type="NCBI Taxonomy" id="3032001"/>
    <lineage>
        <taxon>Archaea</taxon>
        <taxon>Methanobacteriati</taxon>
        <taxon>Methanobacteriota</taxon>
        <taxon>Stenosarchaea group</taxon>
        <taxon>Halobacteria</taxon>
        <taxon>Halobacteriales</taxon>
        <taxon>Haloferacaceae</taxon>
        <taxon>Halobaculum</taxon>
    </lineage>
</organism>
<name>A0ABD5WG88_9EURY</name>
<gene>
    <name evidence="1" type="ORF">ACFQL9_07690</name>
</gene>
<evidence type="ECO:0000313" key="2">
    <source>
        <dbReference type="Proteomes" id="UP001596461"/>
    </source>
</evidence>
<dbReference type="InterPro" id="IPR027417">
    <property type="entry name" value="P-loop_NTPase"/>
</dbReference>
<sequence length="165" mass="18024">MSDSARLVVVCGLPGAGKTTVAEAAADRLGATLVRTDVVRKELFPEPTYTDEESRRTYEAVFERAGAALAAGEPIVLDGTFRRADRRDRARAVADDRGVPFRLVRVTCEEAVAKSRIRAREGDASDADVAVYDRLREEFEPIDDPVVVDNTGDLAGTLARVRELF</sequence>
<protein>
    <submittedName>
        <fullName evidence="1">AAA family ATPase</fullName>
    </submittedName>
</protein>
<evidence type="ECO:0000313" key="1">
    <source>
        <dbReference type="EMBL" id="MFC7069518.1"/>
    </source>
</evidence>
<dbReference type="PANTHER" id="PTHR43883">
    <property type="entry name" value="SLR0207 PROTEIN"/>
    <property type="match status" value="1"/>
</dbReference>
<dbReference type="InterPro" id="IPR052732">
    <property type="entry name" value="Cell-binding_unc_protein"/>
</dbReference>
<accession>A0ABD5WG88</accession>
<comment type="caution">
    <text evidence="1">The sequence shown here is derived from an EMBL/GenBank/DDBJ whole genome shotgun (WGS) entry which is preliminary data.</text>
</comment>
<dbReference type="PANTHER" id="PTHR43883:SF1">
    <property type="entry name" value="GLUCONOKINASE"/>
    <property type="match status" value="1"/>
</dbReference>
<dbReference type="EMBL" id="JBHTAH010000005">
    <property type="protein sequence ID" value="MFC7069518.1"/>
    <property type="molecule type" value="Genomic_DNA"/>
</dbReference>